<evidence type="ECO:0000259" key="11">
    <source>
        <dbReference type="Pfam" id="PF08544"/>
    </source>
</evidence>
<dbReference type="GeneID" id="78335145"/>
<evidence type="ECO:0000259" key="10">
    <source>
        <dbReference type="Pfam" id="PF00288"/>
    </source>
</evidence>
<dbReference type="InterPro" id="IPR004424">
    <property type="entry name" value="IspE"/>
</dbReference>
<keyword evidence="4 9" id="KW-0808">Transferase</keyword>
<evidence type="ECO:0000256" key="2">
    <source>
        <dbReference type="ARBA" id="ARBA00012052"/>
    </source>
</evidence>
<evidence type="ECO:0000313" key="13">
    <source>
        <dbReference type="Proteomes" id="UP000182379"/>
    </source>
</evidence>
<evidence type="ECO:0000256" key="7">
    <source>
        <dbReference type="ARBA" id="ARBA00022840"/>
    </source>
</evidence>
<comment type="function">
    <text evidence="9">Catalyzes the phosphorylation of the position 2 hydroxy group of 4-diphosphocytidyl-2C-methyl-D-erythritol.</text>
</comment>
<protein>
    <recommendedName>
        <fullName evidence="3 9">4-diphosphocytidyl-2-C-methyl-D-erythritol kinase</fullName>
        <shortName evidence="9">CMK</shortName>
        <ecNumber evidence="2 9">2.7.1.148</ecNumber>
    </recommendedName>
    <alternativeName>
        <fullName evidence="8 9">4-(cytidine-5'-diphospho)-2-C-methyl-D-erythritol kinase</fullName>
    </alternativeName>
</protein>
<evidence type="ECO:0000313" key="12">
    <source>
        <dbReference type="EMBL" id="SDW42146.1"/>
    </source>
</evidence>
<name>A0A1H2TDY7_ACIFE</name>
<evidence type="ECO:0000256" key="4">
    <source>
        <dbReference type="ARBA" id="ARBA00022679"/>
    </source>
</evidence>
<comment type="catalytic activity">
    <reaction evidence="9">
        <text>4-CDP-2-C-methyl-D-erythritol + ATP = 4-CDP-2-C-methyl-D-erythritol 2-phosphate + ADP + H(+)</text>
        <dbReference type="Rhea" id="RHEA:18437"/>
        <dbReference type="ChEBI" id="CHEBI:15378"/>
        <dbReference type="ChEBI" id="CHEBI:30616"/>
        <dbReference type="ChEBI" id="CHEBI:57823"/>
        <dbReference type="ChEBI" id="CHEBI:57919"/>
        <dbReference type="ChEBI" id="CHEBI:456216"/>
        <dbReference type="EC" id="2.7.1.148"/>
    </reaction>
</comment>
<dbReference type="OMA" id="RWPSPAK"/>
<dbReference type="Gene3D" id="3.30.230.10">
    <property type="match status" value="1"/>
</dbReference>
<dbReference type="PANTHER" id="PTHR43527:SF2">
    <property type="entry name" value="4-DIPHOSPHOCYTIDYL-2-C-METHYL-D-ERYTHRITOL KINASE, CHLOROPLASTIC"/>
    <property type="match status" value="1"/>
</dbReference>
<dbReference type="InterPro" id="IPR014721">
    <property type="entry name" value="Ribsml_uS5_D2-typ_fold_subgr"/>
</dbReference>
<evidence type="ECO:0000256" key="9">
    <source>
        <dbReference type="HAMAP-Rule" id="MF_00061"/>
    </source>
</evidence>
<keyword evidence="5 9" id="KW-0547">Nucleotide-binding</keyword>
<organism evidence="12 13">
    <name type="scientific">Acidaminococcus fermentans</name>
    <dbReference type="NCBI Taxonomy" id="905"/>
    <lineage>
        <taxon>Bacteria</taxon>
        <taxon>Bacillati</taxon>
        <taxon>Bacillota</taxon>
        <taxon>Negativicutes</taxon>
        <taxon>Acidaminococcales</taxon>
        <taxon>Acidaminococcaceae</taxon>
        <taxon>Acidaminococcus</taxon>
    </lineage>
</organism>
<proteinExistence type="inferred from homology"/>
<feature type="domain" description="GHMP kinase C-terminal" evidence="11">
    <location>
        <begin position="197"/>
        <end position="270"/>
    </location>
</feature>
<dbReference type="RefSeq" id="WP_012938794.1">
    <property type="nucleotide sequence ID" value="NZ_CALAKB010000046.1"/>
</dbReference>
<evidence type="ECO:0000256" key="8">
    <source>
        <dbReference type="ARBA" id="ARBA00032554"/>
    </source>
</evidence>
<feature type="domain" description="GHMP kinase N-terminal" evidence="10">
    <location>
        <begin position="62"/>
        <end position="140"/>
    </location>
</feature>
<dbReference type="Pfam" id="PF00288">
    <property type="entry name" value="GHMP_kinases_N"/>
    <property type="match status" value="1"/>
</dbReference>
<evidence type="ECO:0000256" key="5">
    <source>
        <dbReference type="ARBA" id="ARBA00022741"/>
    </source>
</evidence>
<dbReference type="EMBL" id="FNOP01000001">
    <property type="protein sequence ID" value="SDW42146.1"/>
    <property type="molecule type" value="Genomic_DNA"/>
</dbReference>
<dbReference type="InterPro" id="IPR006204">
    <property type="entry name" value="GHMP_kinase_N_dom"/>
</dbReference>
<reference evidence="12 13" key="1">
    <citation type="submission" date="2016-10" db="EMBL/GenBank/DDBJ databases">
        <authorList>
            <person name="Varghese N."/>
            <person name="Submissions S."/>
        </authorList>
    </citation>
    <scope>NUCLEOTIDE SEQUENCE [LARGE SCALE GENOMIC DNA]</scope>
    <source>
        <strain evidence="12 13">WCC6</strain>
    </source>
</reference>
<evidence type="ECO:0000256" key="3">
    <source>
        <dbReference type="ARBA" id="ARBA00017473"/>
    </source>
</evidence>
<feature type="active site" evidence="9">
    <location>
        <position position="132"/>
    </location>
</feature>
<dbReference type="GO" id="GO:0016114">
    <property type="term" value="P:terpenoid biosynthetic process"/>
    <property type="evidence" value="ECO:0007669"/>
    <property type="project" value="UniProtKB-UniRule"/>
</dbReference>
<sequence>MERKAYSKINLGLSVLGRRPDGYHQVDMIMQSISLGDTITFAPADRLELVTDNPDLPCDGTNLMVKAALAFAQKTGKSADWQLTCAKRIFLAAGLAGGSTDAAAVLRGLNDLSGQPLDRPALEELAAAIGSDVPFCLYGGTQRARGRGEQMTVLPPVPRLDLVLAKPRDLGVSTAWVYREIDRIPGREPLDIRGLETAIRRGDRQGILDRMGNDLEKVTVARYPVLRKLKEELEALGAEKTLMSGSGPTVFGIFPGREGAEQAAEALGKQEVDIEIEVAHTVQEE</sequence>
<comment type="caution">
    <text evidence="9">Lacks conserved residue(s) required for the propagation of feature annotation.</text>
</comment>
<keyword evidence="6 9" id="KW-0418">Kinase</keyword>
<dbReference type="HAMAP" id="MF_00061">
    <property type="entry name" value="IspE"/>
    <property type="match status" value="1"/>
</dbReference>
<dbReference type="NCBIfam" id="TIGR00154">
    <property type="entry name" value="ispE"/>
    <property type="match status" value="1"/>
</dbReference>
<dbReference type="PANTHER" id="PTHR43527">
    <property type="entry name" value="4-DIPHOSPHOCYTIDYL-2-C-METHYL-D-ERYTHRITOL KINASE, CHLOROPLASTIC"/>
    <property type="match status" value="1"/>
</dbReference>
<feature type="active site" evidence="9">
    <location>
        <position position="8"/>
    </location>
</feature>
<accession>A0A1H2TDY7</accession>
<dbReference type="InterPro" id="IPR036554">
    <property type="entry name" value="GHMP_kinase_C_sf"/>
</dbReference>
<comment type="similarity">
    <text evidence="1 9">Belongs to the GHMP kinase family. IspE subfamily.</text>
</comment>
<dbReference type="EC" id="2.7.1.148" evidence="2 9"/>
<dbReference type="GO" id="GO:0005524">
    <property type="term" value="F:ATP binding"/>
    <property type="evidence" value="ECO:0007669"/>
    <property type="project" value="UniProtKB-UniRule"/>
</dbReference>
<dbReference type="InterPro" id="IPR020568">
    <property type="entry name" value="Ribosomal_Su5_D2-typ_SF"/>
</dbReference>
<dbReference type="UniPathway" id="UPA00056">
    <property type="reaction ID" value="UER00094"/>
</dbReference>
<dbReference type="Proteomes" id="UP000182379">
    <property type="component" value="Unassembled WGS sequence"/>
</dbReference>
<evidence type="ECO:0000256" key="6">
    <source>
        <dbReference type="ARBA" id="ARBA00022777"/>
    </source>
</evidence>
<dbReference type="PIRSF" id="PIRSF010376">
    <property type="entry name" value="IspE"/>
    <property type="match status" value="1"/>
</dbReference>
<dbReference type="GO" id="GO:0050515">
    <property type="term" value="F:4-(cytidine 5'-diphospho)-2-C-methyl-D-erythritol kinase activity"/>
    <property type="evidence" value="ECO:0007669"/>
    <property type="project" value="UniProtKB-UniRule"/>
</dbReference>
<dbReference type="SUPFAM" id="SSF55060">
    <property type="entry name" value="GHMP Kinase, C-terminal domain"/>
    <property type="match status" value="1"/>
</dbReference>
<dbReference type="Pfam" id="PF08544">
    <property type="entry name" value="GHMP_kinases_C"/>
    <property type="match status" value="1"/>
</dbReference>
<dbReference type="GO" id="GO:0019288">
    <property type="term" value="P:isopentenyl diphosphate biosynthetic process, methylerythritol 4-phosphate pathway"/>
    <property type="evidence" value="ECO:0007669"/>
    <property type="project" value="UniProtKB-UniRule"/>
</dbReference>
<comment type="caution">
    <text evidence="12">The sequence shown here is derived from an EMBL/GenBank/DDBJ whole genome shotgun (WGS) entry which is preliminary data.</text>
</comment>
<dbReference type="AlphaFoldDB" id="A0A1H2TDY7"/>
<dbReference type="SUPFAM" id="SSF54211">
    <property type="entry name" value="Ribosomal protein S5 domain 2-like"/>
    <property type="match status" value="1"/>
</dbReference>
<keyword evidence="9" id="KW-0414">Isoprene biosynthesis</keyword>
<gene>
    <name evidence="9" type="primary">ispE</name>
    <name evidence="12" type="ORF">SAMN05216495_101199</name>
</gene>
<dbReference type="InterPro" id="IPR013750">
    <property type="entry name" value="GHMP_kinase_C_dom"/>
</dbReference>
<dbReference type="Gene3D" id="3.30.70.890">
    <property type="entry name" value="GHMP kinase, C-terminal domain"/>
    <property type="match status" value="1"/>
</dbReference>
<evidence type="ECO:0000256" key="1">
    <source>
        <dbReference type="ARBA" id="ARBA00009684"/>
    </source>
</evidence>
<comment type="pathway">
    <text evidence="9">Isoprenoid biosynthesis; isopentenyl diphosphate biosynthesis via DXP pathway; isopentenyl diphosphate from 1-deoxy-D-xylulose 5-phosphate: step 3/6.</text>
</comment>
<keyword evidence="7 9" id="KW-0067">ATP-binding</keyword>